<dbReference type="AlphaFoldDB" id="A0A538TCC8"/>
<keyword evidence="3" id="KW-0808">Transferase</keyword>
<sequence>MPIDITDDRERVDVIQLLELYKSTWWALNRSAPDVRRALENSHPVVSAWDGAHLVGFTRVISDRTYRATIWDVIVRPSHQGRGIGKRLLDFVLEHPDLKSVSSFLLLTKDKHAFYERLGFQSEREMAMILRR</sequence>
<dbReference type="InterPro" id="IPR053144">
    <property type="entry name" value="Acetyltransferase_Butenolide"/>
</dbReference>
<comment type="caution">
    <text evidence="3">The sequence shown here is derived from an EMBL/GenBank/DDBJ whole genome shotgun (WGS) entry which is preliminary data.</text>
</comment>
<dbReference type="InterPro" id="IPR000182">
    <property type="entry name" value="GNAT_dom"/>
</dbReference>
<dbReference type="Gene3D" id="3.40.630.30">
    <property type="match status" value="1"/>
</dbReference>
<feature type="domain" description="N-acetyltransferase" evidence="1">
    <location>
        <begin position="3"/>
        <end position="132"/>
    </location>
</feature>
<proteinExistence type="predicted"/>
<dbReference type="EMBL" id="VBOU01000015">
    <property type="protein sequence ID" value="TMQ55734.1"/>
    <property type="molecule type" value="Genomic_DNA"/>
</dbReference>
<dbReference type="GO" id="GO:0016747">
    <property type="term" value="F:acyltransferase activity, transferring groups other than amino-acyl groups"/>
    <property type="evidence" value="ECO:0007669"/>
    <property type="project" value="InterPro"/>
</dbReference>
<reference evidence="4 5" key="1">
    <citation type="journal article" date="2019" name="Nat. Microbiol.">
        <title>Mediterranean grassland soil C-N compound turnover is dependent on rainfall and depth, and is mediated by genomically divergent microorganisms.</title>
        <authorList>
            <person name="Diamond S."/>
            <person name="Andeer P.F."/>
            <person name="Li Z."/>
            <person name="Crits-Christoph A."/>
            <person name="Burstein D."/>
            <person name="Anantharaman K."/>
            <person name="Lane K.R."/>
            <person name="Thomas B.C."/>
            <person name="Pan C."/>
            <person name="Northen T.R."/>
            <person name="Banfield J.F."/>
        </authorList>
    </citation>
    <scope>NUCLEOTIDE SEQUENCE [LARGE SCALE GENOMIC DNA]</scope>
    <source>
        <strain evidence="2">WS_4</strain>
        <strain evidence="3">WS_7</strain>
    </source>
</reference>
<evidence type="ECO:0000259" key="1">
    <source>
        <dbReference type="PROSITE" id="PS51186"/>
    </source>
</evidence>
<dbReference type="Proteomes" id="UP000319829">
    <property type="component" value="Unassembled WGS sequence"/>
</dbReference>
<dbReference type="Pfam" id="PF00583">
    <property type="entry name" value="Acetyltransf_1"/>
    <property type="match status" value="1"/>
</dbReference>
<dbReference type="PANTHER" id="PTHR43233">
    <property type="entry name" value="FAMILY N-ACETYLTRANSFERASE, PUTATIVE (AFU_ORTHOLOGUE AFUA_6G03350)-RELATED"/>
    <property type="match status" value="1"/>
</dbReference>
<protein>
    <submittedName>
        <fullName evidence="3">GNAT family N-acetyltransferase</fullName>
    </submittedName>
</protein>
<dbReference type="PANTHER" id="PTHR43233:SF1">
    <property type="entry name" value="FAMILY N-ACETYLTRANSFERASE, PUTATIVE (AFU_ORTHOLOGUE AFUA_6G03350)-RELATED"/>
    <property type="match status" value="1"/>
</dbReference>
<name>A0A538TCC8_UNCEI</name>
<dbReference type="PROSITE" id="PS51186">
    <property type="entry name" value="GNAT"/>
    <property type="match status" value="1"/>
</dbReference>
<gene>
    <name evidence="2" type="ORF">E6K74_02305</name>
    <name evidence="3" type="ORF">E6K77_10660</name>
</gene>
<evidence type="ECO:0000313" key="4">
    <source>
        <dbReference type="Proteomes" id="UP000317366"/>
    </source>
</evidence>
<dbReference type="EMBL" id="VBOX01000105">
    <property type="protein sequence ID" value="TMQ61291.1"/>
    <property type="molecule type" value="Genomic_DNA"/>
</dbReference>
<dbReference type="CDD" id="cd04301">
    <property type="entry name" value="NAT_SF"/>
    <property type="match status" value="1"/>
</dbReference>
<dbReference type="SUPFAM" id="SSF55729">
    <property type="entry name" value="Acyl-CoA N-acyltransferases (Nat)"/>
    <property type="match status" value="1"/>
</dbReference>
<evidence type="ECO:0000313" key="2">
    <source>
        <dbReference type="EMBL" id="TMQ55734.1"/>
    </source>
</evidence>
<evidence type="ECO:0000313" key="3">
    <source>
        <dbReference type="EMBL" id="TMQ61291.1"/>
    </source>
</evidence>
<dbReference type="Proteomes" id="UP000317366">
    <property type="component" value="Unassembled WGS sequence"/>
</dbReference>
<accession>A0A538TCC8</accession>
<dbReference type="InterPro" id="IPR016181">
    <property type="entry name" value="Acyl_CoA_acyltransferase"/>
</dbReference>
<organism evidence="3 4">
    <name type="scientific">Eiseniibacteriota bacterium</name>
    <dbReference type="NCBI Taxonomy" id="2212470"/>
    <lineage>
        <taxon>Bacteria</taxon>
        <taxon>Candidatus Eiseniibacteriota</taxon>
    </lineage>
</organism>
<evidence type="ECO:0000313" key="5">
    <source>
        <dbReference type="Proteomes" id="UP000319829"/>
    </source>
</evidence>